<dbReference type="Proteomes" id="UP001075354">
    <property type="component" value="Chromosome 10"/>
</dbReference>
<reference evidence="2" key="1">
    <citation type="submission" date="2022-12" db="EMBL/GenBank/DDBJ databases">
        <title>Chromosome-level genome assembly of the bean flower thrips Megalurothrips usitatus.</title>
        <authorList>
            <person name="Ma L."/>
            <person name="Liu Q."/>
            <person name="Li H."/>
            <person name="Cai W."/>
        </authorList>
    </citation>
    <scope>NUCLEOTIDE SEQUENCE</scope>
    <source>
        <strain evidence="2">Cailab_2022a</strain>
    </source>
</reference>
<evidence type="ECO:0000313" key="3">
    <source>
        <dbReference type="Proteomes" id="UP001075354"/>
    </source>
</evidence>
<organism evidence="2 3">
    <name type="scientific">Megalurothrips usitatus</name>
    <name type="common">bean blossom thrips</name>
    <dbReference type="NCBI Taxonomy" id="439358"/>
    <lineage>
        <taxon>Eukaryota</taxon>
        <taxon>Metazoa</taxon>
        <taxon>Ecdysozoa</taxon>
        <taxon>Arthropoda</taxon>
        <taxon>Hexapoda</taxon>
        <taxon>Insecta</taxon>
        <taxon>Pterygota</taxon>
        <taxon>Neoptera</taxon>
        <taxon>Paraneoptera</taxon>
        <taxon>Thysanoptera</taxon>
        <taxon>Terebrantia</taxon>
        <taxon>Thripoidea</taxon>
        <taxon>Thripidae</taxon>
        <taxon>Megalurothrips</taxon>
    </lineage>
</organism>
<name>A0AAV7XFW6_9NEOP</name>
<sequence length="182" mass="18334">MLTAARLLVCLMLVVISKDSAGDLLQSIRSLPSAQEHRVTSVFGDVRILSDDPAATRSSNCSDCGPGSASCSGCKASQCPERVVTACRPRCSSIALSCVQERCGGLSMAGCAEKCIKESAVTAVACMTAERVSCGVACDVSCACPESCSSTGGAPHGAPPLLPSLAAAAAVAALSWRHLAAA</sequence>
<keyword evidence="1" id="KW-0732">Signal</keyword>
<feature type="chain" id="PRO_5043507664" evidence="1">
    <location>
        <begin position="23"/>
        <end position="182"/>
    </location>
</feature>
<dbReference type="EMBL" id="JAPTSV010000010">
    <property type="protein sequence ID" value="KAJ1523288.1"/>
    <property type="molecule type" value="Genomic_DNA"/>
</dbReference>
<dbReference type="AlphaFoldDB" id="A0AAV7XFW6"/>
<gene>
    <name evidence="2" type="ORF">ONE63_001167</name>
</gene>
<evidence type="ECO:0000313" key="2">
    <source>
        <dbReference type="EMBL" id="KAJ1523288.1"/>
    </source>
</evidence>
<proteinExistence type="predicted"/>
<comment type="caution">
    <text evidence="2">The sequence shown here is derived from an EMBL/GenBank/DDBJ whole genome shotgun (WGS) entry which is preliminary data.</text>
</comment>
<keyword evidence="3" id="KW-1185">Reference proteome</keyword>
<accession>A0AAV7XFW6</accession>
<evidence type="ECO:0000256" key="1">
    <source>
        <dbReference type="SAM" id="SignalP"/>
    </source>
</evidence>
<feature type="signal peptide" evidence="1">
    <location>
        <begin position="1"/>
        <end position="22"/>
    </location>
</feature>
<protein>
    <submittedName>
        <fullName evidence="2">Uncharacterized protein</fullName>
    </submittedName>
</protein>